<feature type="transmembrane region" description="Helical" evidence="8">
    <location>
        <begin position="197"/>
        <end position="216"/>
    </location>
</feature>
<dbReference type="OrthoDB" id="9811721at2"/>
<dbReference type="FunFam" id="1.10.3470.10:FF:000001">
    <property type="entry name" value="Vitamin B12 ABC transporter permease BtuC"/>
    <property type="match status" value="1"/>
</dbReference>
<dbReference type="InterPro" id="IPR037294">
    <property type="entry name" value="ABC_BtuC-like"/>
</dbReference>
<dbReference type="RefSeq" id="WP_047943141.1">
    <property type="nucleotide sequence ID" value="NZ_JARTLH010000045.1"/>
</dbReference>
<dbReference type="Gene3D" id="1.10.3470.10">
    <property type="entry name" value="ABC transporter involved in vitamin B12 uptake, BtuC"/>
    <property type="match status" value="1"/>
</dbReference>
<comment type="similarity">
    <text evidence="2">Belongs to the binding-protein-dependent transport system permease family. FecCD subfamily.</text>
</comment>
<name>A0A0J1L9V6_NIACI</name>
<reference evidence="9 10" key="1">
    <citation type="submission" date="2015-05" db="EMBL/GenBank/DDBJ databases">
        <title>Whole genome sequence and identification of bacterial endophytes from Costus igneus.</title>
        <authorList>
            <person name="Lee Y.P."/>
            <person name="Gan H.M."/>
            <person name="Eng W."/>
            <person name="Wheatley M.S."/>
            <person name="Caraballo A."/>
            <person name="Polter S."/>
            <person name="Savka M.A."/>
            <person name="Hudson A.O."/>
        </authorList>
    </citation>
    <scope>NUCLEOTIDE SEQUENCE [LARGE SCALE GENOMIC DNA]</scope>
    <source>
        <strain evidence="9 10">RIT379</strain>
    </source>
</reference>
<dbReference type="EMBL" id="LDPH01000014">
    <property type="protein sequence ID" value="KLV25715.1"/>
    <property type="molecule type" value="Genomic_DNA"/>
</dbReference>
<evidence type="ECO:0000256" key="6">
    <source>
        <dbReference type="ARBA" id="ARBA00022989"/>
    </source>
</evidence>
<accession>A0A0J1L9V6</accession>
<dbReference type="SUPFAM" id="SSF81345">
    <property type="entry name" value="ABC transporter involved in vitamin B12 uptake, BtuC"/>
    <property type="match status" value="1"/>
</dbReference>
<keyword evidence="7 8" id="KW-0472">Membrane</keyword>
<feature type="transmembrane region" description="Helical" evidence="8">
    <location>
        <begin position="237"/>
        <end position="255"/>
    </location>
</feature>
<dbReference type="InterPro" id="IPR000522">
    <property type="entry name" value="ABC_transptr_permease_BtuC"/>
</dbReference>
<evidence type="ECO:0000313" key="9">
    <source>
        <dbReference type="EMBL" id="KLV25715.1"/>
    </source>
</evidence>
<comment type="caution">
    <text evidence="9">The sequence shown here is derived from an EMBL/GenBank/DDBJ whole genome shotgun (WGS) entry which is preliminary data.</text>
</comment>
<evidence type="ECO:0000256" key="7">
    <source>
        <dbReference type="ARBA" id="ARBA00023136"/>
    </source>
</evidence>
<dbReference type="CDD" id="cd06550">
    <property type="entry name" value="TM_ABC_iron-siderophores_like"/>
    <property type="match status" value="1"/>
</dbReference>
<evidence type="ECO:0000313" key="10">
    <source>
        <dbReference type="Proteomes" id="UP000036045"/>
    </source>
</evidence>
<feature type="transmembrane region" description="Helical" evidence="8">
    <location>
        <begin position="311"/>
        <end position="329"/>
    </location>
</feature>
<proteinExistence type="inferred from homology"/>
<keyword evidence="4" id="KW-1003">Cell membrane</keyword>
<feature type="transmembrane region" description="Helical" evidence="8">
    <location>
        <begin position="283"/>
        <end position="305"/>
    </location>
</feature>
<keyword evidence="10" id="KW-1185">Reference proteome</keyword>
<keyword evidence="3" id="KW-0813">Transport</keyword>
<feature type="transmembrane region" description="Helical" evidence="8">
    <location>
        <begin position="67"/>
        <end position="84"/>
    </location>
</feature>
<feature type="transmembrane region" description="Helical" evidence="8">
    <location>
        <begin position="12"/>
        <end position="32"/>
    </location>
</feature>
<keyword evidence="5 8" id="KW-0812">Transmembrane</keyword>
<dbReference type="PANTHER" id="PTHR30472">
    <property type="entry name" value="FERRIC ENTEROBACTIN TRANSPORT SYSTEM PERMEASE PROTEIN"/>
    <property type="match status" value="1"/>
</dbReference>
<evidence type="ECO:0000256" key="1">
    <source>
        <dbReference type="ARBA" id="ARBA00004651"/>
    </source>
</evidence>
<dbReference type="Proteomes" id="UP000036045">
    <property type="component" value="Unassembled WGS sequence"/>
</dbReference>
<dbReference type="PANTHER" id="PTHR30472:SF30">
    <property type="entry name" value="IRON-UPTAKE SYSTEM PERMEASE PROTEIN FEUB"/>
    <property type="match status" value="1"/>
</dbReference>
<protein>
    <submittedName>
        <fullName evidence="9">Ferrichrome ABC transporter permease</fullName>
    </submittedName>
</protein>
<dbReference type="GO" id="GO:0033214">
    <property type="term" value="P:siderophore-iron import into cell"/>
    <property type="evidence" value="ECO:0007669"/>
    <property type="project" value="TreeGrafter"/>
</dbReference>
<feature type="transmembrane region" description="Helical" evidence="8">
    <location>
        <begin position="121"/>
        <end position="142"/>
    </location>
</feature>
<evidence type="ECO:0000256" key="5">
    <source>
        <dbReference type="ARBA" id="ARBA00022692"/>
    </source>
</evidence>
<sequence>MSNLDKETVRAYAIIYSAPFLCIAVILLSISLGTMNISLKEVFDAFFNFDAENVEHTIIRTARFPRAAGTLLIGGLLAMSGAMMQGMTRNYLASPSIMGVSDGAAFMITLAFVFFPGLNSFQMVAFSFLGSALGVFLVLGLASVVKNGFSPLRLAIIGTVFGSFLSSLSSAIASYFQVSQNMSFWYNARLHQLNNDLLLICFPIAIIGIVLALSLSKSIAILSLGKEIATSLGQKTFIIQLLTMTAVVVMTGISVSLAGKIGFVGLIIPHITRMIVGVDYRKIIPCSGIIGAIFLVICDTLSRFINYPFESPIGIVTAFLGVPFFLYLIKTKGGGNTQRG</sequence>
<dbReference type="GO" id="GO:0005886">
    <property type="term" value="C:plasma membrane"/>
    <property type="evidence" value="ECO:0007669"/>
    <property type="project" value="UniProtKB-SubCell"/>
</dbReference>
<evidence type="ECO:0000256" key="4">
    <source>
        <dbReference type="ARBA" id="ARBA00022475"/>
    </source>
</evidence>
<dbReference type="GO" id="GO:0022857">
    <property type="term" value="F:transmembrane transporter activity"/>
    <property type="evidence" value="ECO:0007669"/>
    <property type="project" value="InterPro"/>
</dbReference>
<evidence type="ECO:0000256" key="8">
    <source>
        <dbReference type="SAM" id="Phobius"/>
    </source>
</evidence>
<dbReference type="PATRIC" id="fig|1397.4.peg.1101"/>
<evidence type="ECO:0000256" key="2">
    <source>
        <dbReference type="ARBA" id="ARBA00007935"/>
    </source>
</evidence>
<gene>
    <name evidence="9" type="ORF">ABW02_14660</name>
</gene>
<organism evidence="9 10">
    <name type="scientific">Niallia circulans</name>
    <name type="common">Bacillus circulans</name>
    <dbReference type="NCBI Taxonomy" id="1397"/>
    <lineage>
        <taxon>Bacteria</taxon>
        <taxon>Bacillati</taxon>
        <taxon>Bacillota</taxon>
        <taxon>Bacilli</taxon>
        <taxon>Bacillales</taxon>
        <taxon>Bacillaceae</taxon>
        <taxon>Niallia</taxon>
    </lineage>
</organism>
<dbReference type="Pfam" id="PF01032">
    <property type="entry name" value="FecCD"/>
    <property type="match status" value="1"/>
</dbReference>
<comment type="subcellular location">
    <subcellularLocation>
        <location evidence="1">Cell membrane</location>
        <topology evidence="1">Multi-pass membrane protein</topology>
    </subcellularLocation>
</comment>
<feature type="transmembrane region" description="Helical" evidence="8">
    <location>
        <begin position="96"/>
        <end position="115"/>
    </location>
</feature>
<feature type="transmembrane region" description="Helical" evidence="8">
    <location>
        <begin position="154"/>
        <end position="177"/>
    </location>
</feature>
<evidence type="ECO:0000256" key="3">
    <source>
        <dbReference type="ARBA" id="ARBA00022448"/>
    </source>
</evidence>
<keyword evidence="6 8" id="KW-1133">Transmembrane helix</keyword>
<dbReference type="AlphaFoldDB" id="A0A0J1L9V6"/>